<evidence type="ECO:0000256" key="1">
    <source>
        <dbReference type="ARBA" id="ARBA00004496"/>
    </source>
</evidence>
<comment type="subunit">
    <text evidence="3">Homodimer.</text>
</comment>
<dbReference type="PANTHER" id="PTHR21237:SF23">
    <property type="entry name" value="GRPE PROTEIN HOMOLOG, MITOCHONDRIAL"/>
    <property type="match status" value="1"/>
</dbReference>
<evidence type="ECO:0000256" key="6">
    <source>
        <dbReference type="ARBA" id="ARBA00023186"/>
    </source>
</evidence>
<dbReference type="Gene3D" id="3.90.20.20">
    <property type="match status" value="1"/>
</dbReference>
<dbReference type="GO" id="GO:0051087">
    <property type="term" value="F:protein-folding chaperone binding"/>
    <property type="evidence" value="ECO:0007669"/>
    <property type="project" value="InterPro"/>
</dbReference>
<sequence length="188" mass="21781">MNKKKNKTDKTSYKQVDKNEKVNKAKQEEKTEELSIEEKLEDAENRVLRTLAETENLRKRYEREKEDLGNYVISNFAKEILSILDNLQRALSSINLDKLKDKDESISKFVEGIELTEKQIISIFEKFKIEKVKSLNANFDPNVHQAMFEVESDDKETGTVVEVVQEGYKIGDRLLRPALVGVSKKKNQ</sequence>
<dbReference type="PANTHER" id="PTHR21237">
    <property type="entry name" value="GRPE PROTEIN"/>
    <property type="match status" value="1"/>
</dbReference>
<dbReference type="InterPro" id="IPR013805">
    <property type="entry name" value="GrpE_CC"/>
</dbReference>
<name>A0A381VQC1_9ZZZZ</name>
<dbReference type="EMBL" id="UINC01009481">
    <property type="protein sequence ID" value="SVA42515.1"/>
    <property type="molecule type" value="Genomic_DNA"/>
</dbReference>
<dbReference type="FunFam" id="2.30.22.10:FF:000001">
    <property type="entry name" value="Protein GrpE"/>
    <property type="match status" value="1"/>
</dbReference>
<dbReference type="Gene3D" id="2.30.22.10">
    <property type="entry name" value="Head domain of nucleotide exchange factor GrpE"/>
    <property type="match status" value="1"/>
</dbReference>
<dbReference type="SUPFAM" id="SSF58014">
    <property type="entry name" value="Coiled-coil domain of nucleotide exchange factor GrpE"/>
    <property type="match status" value="1"/>
</dbReference>
<organism evidence="8">
    <name type="scientific">marine metagenome</name>
    <dbReference type="NCBI Taxonomy" id="408172"/>
    <lineage>
        <taxon>unclassified sequences</taxon>
        <taxon>metagenomes</taxon>
        <taxon>ecological metagenomes</taxon>
    </lineage>
</organism>
<accession>A0A381VQC1</accession>
<dbReference type="AlphaFoldDB" id="A0A381VQC1"/>
<evidence type="ECO:0000256" key="5">
    <source>
        <dbReference type="ARBA" id="ARBA00023016"/>
    </source>
</evidence>
<dbReference type="CDD" id="cd00446">
    <property type="entry name" value="GrpE"/>
    <property type="match status" value="1"/>
</dbReference>
<dbReference type="GO" id="GO:0042803">
    <property type="term" value="F:protein homodimerization activity"/>
    <property type="evidence" value="ECO:0007669"/>
    <property type="project" value="InterPro"/>
</dbReference>
<evidence type="ECO:0008006" key="9">
    <source>
        <dbReference type="Google" id="ProtNLM"/>
    </source>
</evidence>
<dbReference type="HAMAP" id="MF_01151">
    <property type="entry name" value="GrpE"/>
    <property type="match status" value="1"/>
</dbReference>
<keyword evidence="5" id="KW-0346">Stress response</keyword>
<reference evidence="8" key="1">
    <citation type="submission" date="2018-05" db="EMBL/GenBank/DDBJ databases">
        <authorList>
            <person name="Lanie J.A."/>
            <person name="Ng W.-L."/>
            <person name="Kazmierczak K.M."/>
            <person name="Andrzejewski T.M."/>
            <person name="Davidsen T.M."/>
            <person name="Wayne K.J."/>
            <person name="Tettelin H."/>
            <person name="Glass J.I."/>
            <person name="Rusch D."/>
            <person name="Podicherti R."/>
            <person name="Tsui H.-C.T."/>
            <person name="Winkler M.E."/>
        </authorList>
    </citation>
    <scope>NUCLEOTIDE SEQUENCE</scope>
</reference>
<evidence type="ECO:0000256" key="3">
    <source>
        <dbReference type="ARBA" id="ARBA00011738"/>
    </source>
</evidence>
<dbReference type="GO" id="GO:0051082">
    <property type="term" value="F:unfolded protein binding"/>
    <property type="evidence" value="ECO:0007669"/>
    <property type="project" value="TreeGrafter"/>
</dbReference>
<gene>
    <name evidence="8" type="ORF">METZ01_LOCUS95369</name>
</gene>
<dbReference type="PROSITE" id="PS01071">
    <property type="entry name" value="GRPE"/>
    <property type="match status" value="1"/>
</dbReference>
<feature type="compositionally biased region" description="Basic and acidic residues" evidence="7">
    <location>
        <begin position="8"/>
        <end position="35"/>
    </location>
</feature>
<evidence type="ECO:0000256" key="4">
    <source>
        <dbReference type="ARBA" id="ARBA00022490"/>
    </source>
</evidence>
<proteinExistence type="inferred from homology"/>
<evidence type="ECO:0000313" key="8">
    <source>
        <dbReference type="EMBL" id="SVA42515.1"/>
    </source>
</evidence>
<keyword evidence="6" id="KW-0143">Chaperone</keyword>
<dbReference type="GO" id="GO:0000774">
    <property type="term" value="F:adenyl-nucleotide exchange factor activity"/>
    <property type="evidence" value="ECO:0007669"/>
    <property type="project" value="InterPro"/>
</dbReference>
<dbReference type="SUPFAM" id="SSF51064">
    <property type="entry name" value="Head domain of nucleotide exchange factor GrpE"/>
    <property type="match status" value="1"/>
</dbReference>
<dbReference type="Pfam" id="PF01025">
    <property type="entry name" value="GrpE"/>
    <property type="match status" value="1"/>
</dbReference>
<evidence type="ECO:0000256" key="7">
    <source>
        <dbReference type="SAM" id="MobiDB-lite"/>
    </source>
</evidence>
<evidence type="ECO:0000256" key="2">
    <source>
        <dbReference type="ARBA" id="ARBA00009054"/>
    </source>
</evidence>
<dbReference type="GO" id="GO:0006457">
    <property type="term" value="P:protein folding"/>
    <property type="evidence" value="ECO:0007669"/>
    <property type="project" value="InterPro"/>
</dbReference>
<feature type="region of interest" description="Disordered" evidence="7">
    <location>
        <begin position="1"/>
        <end position="35"/>
    </location>
</feature>
<dbReference type="GO" id="GO:0005737">
    <property type="term" value="C:cytoplasm"/>
    <property type="evidence" value="ECO:0007669"/>
    <property type="project" value="UniProtKB-SubCell"/>
</dbReference>
<comment type="similarity">
    <text evidence="2">Belongs to the GrpE family.</text>
</comment>
<dbReference type="InterPro" id="IPR000740">
    <property type="entry name" value="GrpE"/>
</dbReference>
<dbReference type="PRINTS" id="PR00773">
    <property type="entry name" value="GRPEPROTEIN"/>
</dbReference>
<protein>
    <recommendedName>
        <fullName evidence="9">GrpE protein homolog</fullName>
    </recommendedName>
</protein>
<dbReference type="NCBIfam" id="NF010738">
    <property type="entry name" value="PRK14140.1"/>
    <property type="match status" value="1"/>
</dbReference>
<keyword evidence="4" id="KW-0963">Cytoplasm</keyword>
<dbReference type="InterPro" id="IPR009012">
    <property type="entry name" value="GrpE_head"/>
</dbReference>
<comment type="subcellular location">
    <subcellularLocation>
        <location evidence="1">Cytoplasm</location>
    </subcellularLocation>
</comment>